<accession>A0AAW7JSF2</accession>
<dbReference type="PANTHER" id="PTHR31151:SF0">
    <property type="entry name" value="PROLINE-TRNA LIGASE (DUF1680)"/>
    <property type="match status" value="1"/>
</dbReference>
<sequence length="691" mass="78322">MDKKTHSNRKWITACAAAMLFAATAQAQDKVTVTDRPLVSTSSNYTNFRAPLRQAPLLKLPVGQVQPRGWLRKYLELQRDGLNGKLNTISAWLDKNNNQWLSDSGDHGWEEVPYWLRGYCSLAYILDDEDMKKEAQVWFDAVFENLKSDGFLGPRNYENGNPEVWAQMVMLWALQTYYEHSGDEKVLDAMTDYFKWEMTVPDSQFLKGLWQEKRGGDNLWSVIWLYNRTGDESILPLIDKLHRNTSDWTMKDDLPNWHGVNVAQGFREPATYYMYNNDPDMLQATYNAFNTMRQRYGQVPGGMYGADENARDGYFDPRQGAETCAIVEQMASDEILMGITGDPFWADHCENVALNTFTAAMTSDMKALRYITSPNMAISDEKLHGPSIDNNLRGMLSMSPFSSRCCQHNHGMGWPYYAEHLVMATSDNGLATMLYAANETTAKVGAEGHTVRLTEDTEYPFEEKVTLTVHTGGEGVTFPLYLRVPAWSDKTAVSLNGKSLSVAGAEGKYVRIEREWQDGDKVELEMPMSVTSQVWQQNKGSVSVNYGPMTLSLKIKENFEQHDSRDPAFVQDDSHWQEGVDASLWPCYVLKPESQWNYALKVDRSFIPSGITVTKKEWPADDMPFTAESVPLEFSVKGYQIPSWGYDATGMTDQLPVKWAERSTQETFLTLIPMGAARLRISAFPKVVDGE</sequence>
<evidence type="ECO:0000256" key="1">
    <source>
        <dbReference type="SAM" id="SignalP"/>
    </source>
</evidence>
<feature type="chain" id="PRO_5044003838" evidence="1">
    <location>
        <begin position="28"/>
        <end position="691"/>
    </location>
</feature>
<protein>
    <submittedName>
        <fullName evidence="5">Glycoside hydrolase family 127 protein</fullName>
    </submittedName>
</protein>
<dbReference type="PANTHER" id="PTHR31151">
    <property type="entry name" value="PROLINE-TRNA LIGASE (DUF1680)"/>
    <property type="match status" value="1"/>
</dbReference>
<dbReference type="GO" id="GO:0005975">
    <property type="term" value="P:carbohydrate metabolic process"/>
    <property type="evidence" value="ECO:0007669"/>
    <property type="project" value="InterPro"/>
</dbReference>
<reference evidence="5" key="2">
    <citation type="submission" date="2023-08" db="EMBL/GenBank/DDBJ databases">
        <title>Identification and characterization of horizontal gene transfer across gut microbiota members of farm animals based on homology search.</title>
        <authorList>
            <person name="Schwarzerova J."/>
            <person name="Nykrynova M."/>
            <person name="Jureckova K."/>
            <person name="Cejkova D."/>
            <person name="Rychlik I."/>
        </authorList>
    </citation>
    <scope>NUCLEOTIDE SEQUENCE</scope>
    <source>
        <strain evidence="5">ET15</strain>
        <strain evidence="4">ET37</strain>
    </source>
</reference>
<dbReference type="Proteomes" id="UP001168478">
    <property type="component" value="Unassembled WGS sequence"/>
</dbReference>
<evidence type="ECO:0000313" key="7">
    <source>
        <dbReference type="Proteomes" id="UP001168478"/>
    </source>
</evidence>
<dbReference type="AlphaFoldDB" id="A0AAW7JSF2"/>
<proteinExistence type="predicted"/>
<keyword evidence="1" id="KW-0732">Signal</keyword>
<dbReference type="InterPro" id="IPR049046">
    <property type="entry name" value="Beta-AFase-like_GH127_middle"/>
</dbReference>
<gene>
    <name evidence="4" type="ORF">QVN81_01545</name>
    <name evidence="5" type="ORF">QVN84_01535</name>
</gene>
<feature type="domain" description="Non-reducing end beta-L-arabinofuranosidase-like GH127 middle" evidence="3">
    <location>
        <begin position="430"/>
        <end position="528"/>
    </location>
</feature>
<evidence type="ECO:0000259" key="3">
    <source>
        <dbReference type="Pfam" id="PF20736"/>
    </source>
</evidence>
<evidence type="ECO:0000313" key="5">
    <source>
        <dbReference type="EMBL" id="MDN0024207.1"/>
    </source>
</evidence>
<dbReference type="EMBL" id="JAUEIE010000001">
    <property type="protein sequence ID" value="MDN0021711.1"/>
    <property type="molecule type" value="Genomic_DNA"/>
</dbReference>
<evidence type="ECO:0000259" key="2">
    <source>
        <dbReference type="Pfam" id="PF07944"/>
    </source>
</evidence>
<keyword evidence="6" id="KW-1185">Reference proteome</keyword>
<dbReference type="Proteomes" id="UP001167831">
    <property type="component" value="Unassembled WGS sequence"/>
</dbReference>
<dbReference type="InterPro" id="IPR012878">
    <property type="entry name" value="Beta-AFase-like_GH127_cat"/>
</dbReference>
<dbReference type="Pfam" id="PF20736">
    <property type="entry name" value="Glyco_hydro127M"/>
    <property type="match status" value="1"/>
</dbReference>
<dbReference type="EMBL" id="JAUEIF010000001">
    <property type="protein sequence ID" value="MDN0024207.1"/>
    <property type="molecule type" value="Genomic_DNA"/>
</dbReference>
<comment type="caution">
    <text evidence="5">The sequence shown here is derived from an EMBL/GenBank/DDBJ whole genome shotgun (WGS) entry which is preliminary data.</text>
</comment>
<dbReference type="InterPro" id="IPR008928">
    <property type="entry name" value="6-hairpin_glycosidase_sf"/>
</dbReference>
<keyword evidence="5" id="KW-0378">Hydrolase</keyword>
<dbReference type="Pfam" id="PF07944">
    <property type="entry name" value="Beta-AFase-like_GH127_cat"/>
    <property type="match status" value="1"/>
</dbReference>
<evidence type="ECO:0000313" key="4">
    <source>
        <dbReference type="EMBL" id="MDN0021711.1"/>
    </source>
</evidence>
<reference evidence="5" key="1">
    <citation type="submission" date="2023-06" db="EMBL/GenBank/DDBJ databases">
        <authorList>
            <person name="Zeman M."/>
            <person name="Kubasova T."/>
            <person name="Jahodarova E."/>
            <person name="Nykrynova M."/>
            <person name="Rychlik I."/>
        </authorList>
    </citation>
    <scope>NUCLEOTIDE SEQUENCE</scope>
    <source>
        <strain evidence="5">ET15</strain>
        <strain evidence="4">ET37</strain>
    </source>
</reference>
<name>A0AAW7JSF2_9BACT</name>
<feature type="domain" description="Non-reducing end beta-L-arabinofuranosidase-like GH127 catalytic" evidence="2">
    <location>
        <begin position="71"/>
        <end position="418"/>
    </location>
</feature>
<feature type="signal peptide" evidence="1">
    <location>
        <begin position="1"/>
        <end position="27"/>
    </location>
</feature>
<evidence type="ECO:0000313" key="6">
    <source>
        <dbReference type="Proteomes" id="UP001167831"/>
    </source>
</evidence>
<dbReference type="SUPFAM" id="SSF48208">
    <property type="entry name" value="Six-hairpin glycosidases"/>
    <property type="match status" value="1"/>
</dbReference>
<dbReference type="GO" id="GO:0016787">
    <property type="term" value="F:hydrolase activity"/>
    <property type="evidence" value="ECO:0007669"/>
    <property type="project" value="UniProtKB-KW"/>
</dbReference>
<dbReference type="RefSeq" id="WP_289824506.1">
    <property type="nucleotide sequence ID" value="NZ_JAUEIE010000001.1"/>
</dbReference>
<organism evidence="5 7">
    <name type="scientific">Leyella lascolaii</name>
    <dbReference type="NCBI Taxonomy" id="1776379"/>
    <lineage>
        <taxon>Bacteria</taxon>
        <taxon>Pseudomonadati</taxon>
        <taxon>Bacteroidota</taxon>
        <taxon>Bacteroidia</taxon>
        <taxon>Bacteroidales</taxon>
        <taxon>Prevotellaceae</taxon>
        <taxon>Leyella</taxon>
    </lineage>
</organism>